<dbReference type="EMBL" id="JACHTF010000020">
    <property type="protein sequence ID" value="MBB1061942.1"/>
    <property type="molecule type" value="Genomic_DNA"/>
</dbReference>
<evidence type="ECO:0000313" key="3">
    <source>
        <dbReference type="Proteomes" id="UP000523196"/>
    </source>
</evidence>
<gene>
    <name evidence="2" type="ORF">H4F98_15315</name>
</gene>
<sequence length="109" mass="11116">MADAPCPCGCAAPAGARAHAVSAALAIDDLDVAIEQGLADIEACPACTPGCRRRLLGAKAGRLAAWAARERHRAREARLRRLAAARAARRAMPASPGGESKRAPLPGAA</sequence>
<evidence type="ECO:0000313" key="2">
    <source>
        <dbReference type="EMBL" id="MBB1061942.1"/>
    </source>
</evidence>
<proteinExistence type="predicted"/>
<dbReference type="Proteomes" id="UP000523196">
    <property type="component" value="Unassembled WGS sequence"/>
</dbReference>
<dbReference type="AlphaFoldDB" id="A0A7W3TP71"/>
<organism evidence="2 3">
    <name type="scientific">Marilutibacter spongiae</name>
    <dbReference type="NCBI Taxonomy" id="2025720"/>
    <lineage>
        <taxon>Bacteria</taxon>
        <taxon>Pseudomonadati</taxon>
        <taxon>Pseudomonadota</taxon>
        <taxon>Gammaproteobacteria</taxon>
        <taxon>Lysobacterales</taxon>
        <taxon>Lysobacteraceae</taxon>
        <taxon>Marilutibacter</taxon>
    </lineage>
</organism>
<comment type="caution">
    <text evidence="2">The sequence shown here is derived from an EMBL/GenBank/DDBJ whole genome shotgun (WGS) entry which is preliminary data.</text>
</comment>
<evidence type="ECO:0000256" key="1">
    <source>
        <dbReference type="SAM" id="MobiDB-lite"/>
    </source>
</evidence>
<keyword evidence="3" id="KW-1185">Reference proteome</keyword>
<name>A0A7W3TP71_9GAMM</name>
<accession>A0A7W3TP71</accession>
<feature type="region of interest" description="Disordered" evidence="1">
    <location>
        <begin position="87"/>
        <end position="109"/>
    </location>
</feature>
<dbReference type="RefSeq" id="WP_220479243.1">
    <property type="nucleotide sequence ID" value="NZ_JACHTF010000020.1"/>
</dbReference>
<reference evidence="2 3" key="1">
    <citation type="submission" date="2020-08" db="EMBL/GenBank/DDBJ databases">
        <authorList>
            <person name="Xu S."/>
            <person name="Li A."/>
        </authorList>
    </citation>
    <scope>NUCLEOTIDE SEQUENCE [LARGE SCALE GENOMIC DNA]</scope>
    <source>
        <strain evidence="2 3">119BY6-57</strain>
    </source>
</reference>
<feature type="non-terminal residue" evidence="2">
    <location>
        <position position="109"/>
    </location>
</feature>
<protein>
    <submittedName>
        <fullName evidence="2">Uncharacterized protein</fullName>
    </submittedName>
</protein>